<comment type="subcellular location">
    <subcellularLocation>
        <location evidence="1">Cell inner membrane</location>
        <topology evidence="1">Peripheral membrane protein</topology>
    </subcellularLocation>
</comment>
<organism evidence="5 6">
    <name type="scientific">Stenomitos frigidus ULC18</name>
    <dbReference type="NCBI Taxonomy" id="2107698"/>
    <lineage>
        <taxon>Bacteria</taxon>
        <taxon>Bacillati</taxon>
        <taxon>Cyanobacteriota</taxon>
        <taxon>Cyanophyceae</taxon>
        <taxon>Leptolyngbyales</taxon>
        <taxon>Leptolyngbyaceae</taxon>
        <taxon>Stenomitos</taxon>
    </lineage>
</organism>
<reference evidence="6" key="1">
    <citation type="submission" date="2018-02" db="EMBL/GenBank/DDBJ databases">
        <authorList>
            <person name="Moore K."/>
            <person name="Momper L."/>
        </authorList>
    </citation>
    <scope>NUCLEOTIDE SEQUENCE [LARGE SCALE GENOMIC DNA]</scope>
    <source>
        <strain evidence="6">ULC18</strain>
    </source>
</reference>
<dbReference type="GO" id="GO:0005886">
    <property type="term" value="C:plasma membrane"/>
    <property type="evidence" value="ECO:0007669"/>
    <property type="project" value="UniProtKB-SubCell"/>
</dbReference>
<dbReference type="Gene3D" id="3.40.50.300">
    <property type="entry name" value="P-loop containing nucleotide triphosphate hydrolases"/>
    <property type="match status" value="1"/>
</dbReference>
<evidence type="ECO:0000259" key="4">
    <source>
        <dbReference type="Pfam" id="PF00005"/>
    </source>
</evidence>
<dbReference type="GO" id="GO:0016887">
    <property type="term" value="F:ATP hydrolysis activity"/>
    <property type="evidence" value="ECO:0007669"/>
    <property type="project" value="InterPro"/>
</dbReference>
<dbReference type="InterPro" id="IPR050166">
    <property type="entry name" value="ABC_transporter_ATP-bind"/>
</dbReference>
<dbReference type="OrthoDB" id="9776369at2"/>
<dbReference type="SUPFAM" id="SSF52540">
    <property type="entry name" value="P-loop containing nucleoside triphosphate hydrolases"/>
    <property type="match status" value="1"/>
</dbReference>
<proteinExistence type="inferred from homology"/>
<evidence type="ECO:0000256" key="3">
    <source>
        <dbReference type="ARBA" id="ARBA00022448"/>
    </source>
</evidence>
<sequence>MFPLLSVQQLQKQYKTRQGTLTAFEGIDLAVQLGEVVCLLGASGCGKSSLLATIAGLQTADRGDIYLNGNPVRRSYPHVGSFRMTDNR</sequence>
<name>A0A2T1ERC3_9CYAN</name>
<comment type="similarity">
    <text evidence="2">Belongs to the ABC transporter superfamily. Nitrate/nitrite/cyanate uptake transporter (NitT) (TC 3.A.1.16) family.</text>
</comment>
<comment type="caution">
    <text evidence="5">The sequence shown here is derived from an EMBL/GenBank/DDBJ whole genome shotgun (WGS) entry which is preliminary data.</text>
</comment>
<protein>
    <recommendedName>
        <fullName evidence="4">ABC transporter domain-containing protein</fullName>
    </recommendedName>
</protein>
<dbReference type="PANTHER" id="PTHR42788">
    <property type="entry name" value="TAURINE IMPORT ATP-BINDING PROTEIN-RELATED"/>
    <property type="match status" value="1"/>
</dbReference>
<dbReference type="GO" id="GO:0005524">
    <property type="term" value="F:ATP binding"/>
    <property type="evidence" value="ECO:0007669"/>
    <property type="project" value="InterPro"/>
</dbReference>
<dbReference type="PANTHER" id="PTHR42788:SF13">
    <property type="entry name" value="ALIPHATIC SULFONATES IMPORT ATP-BINDING PROTEIN SSUB"/>
    <property type="match status" value="1"/>
</dbReference>
<evidence type="ECO:0000256" key="2">
    <source>
        <dbReference type="ARBA" id="ARBA00009440"/>
    </source>
</evidence>
<gene>
    <name evidence="5" type="ORF">C7B82_01175</name>
</gene>
<dbReference type="AlphaFoldDB" id="A0A2T1ERC3"/>
<keyword evidence="3" id="KW-0813">Transport</keyword>
<keyword evidence="6" id="KW-1185">Reference proteome</keyword>
<evidence type="ECO:0000313" key="6">
    <source>
        <dbReference type="Proteomes" id="UP000239576"/>
    </source>
</evidence>
<accession>A0A2T1ERC3</accession>
<dbReference type="EMBL" id="PVWK01000009">
    <property type="protein sequence ID" value="PSB35263.1"/>
    <property type="molecule type" value="Genomic_DNA"/>
</dbReference>
<dbReference type="Proteomes" id="UP000239576">
    <property type="component" value="Unassembled WGS sequence"/>
</dbReference>
<dbReference type="InterPro" id="IPR003439">
    <property type="entry name" value="ABC_transporter-like_ATP-bd"/>
</dbReference>
<evidence type="ECO:0000256" key="1">
    <source>
        <dbReference type="ARBA" id="ARBA00004417"/>
    </source>
</evidence>
<evidence type="ECO:0000313" key="5">
    <source>
        <dbReference type="EMBL" id="PSB35263.1"/>
    </source>
</evidence>
<dbReference type="Pfam" id="PF00005">
    <property type="entry name" value="ABC_tran"/>
    <property type="match status" value="1"/>
</dbReference>
<reference evidence="5 6" key="2">
    <citation type="submission" date="2018-03" db="EMBL/GenBank/DDBJ databases">
        <title>The ancient ancestry and fast evolution of plastids.</title>
        <authorList>
            <person name="Moore K.R."/>
            <person name="Magnabosco C."/>
            <person name="Momper L."/>
            <person name="Gold D.A."/>
            <person name="Bosak T."/>
            <person name="Fournier G.P."/>
        </authorList>
    </citation>
    <scope>NUCLEOTIDE SEQUENCE [LARGE SCALE GENOMIC DNA]</scope>
    <source>
        <strain evidence="5 6">ULC18</strain>
    </source>
</reference>
<feature type="domain" description="ABC transporter" evidence="4">
    <location>
        <begin position="25"/>
        <end position="74"/>
    </location>
</feature>
<dbReference type="InterPro" id="IPR027417">
    <property type="entry name" value="P-loop_NTPase"/>
</dbReference>